<organism evidence="2 3">
    <name type="scientific">Phenylobacterium haematophilum</name>
    <dbReference type="NCBI Taxonomy" id="98513"/>
    <lineage>
        <taxon>Bacteria</taxon>
        <taxon>Pseudomonadati</taxon>
        <taxon>Pseudomonadota</taxon>
        <taxon>Alphaproteobacteria</taxon>
        <taxon>Caulobacterales</taxon>
        <taxon>Caulobacteraceae</taxon>
        <taxon>Phenylobacterium</taxon>
    </lineage>
</organism>
<name>A0A840A5M0_9CAUL</name>
<dbReference type="InterPro" id="IPR021330">
    <property type="entry name" value="DUF2939"/>
</dbReference>
<dbReference type="Proteomes" id="UP000530564">
    <property type="component" value="Unassembled WGS sequence"/>
</dbReference>
<feature type="chain" id="PRO_5032757782" description="DUF2939 domain-containing protein" evidence="1">
    <location>
        <begin position="20"/>
        <end position="169"/>
    </location>
</feature>
<evidence type="ECO:0000256" key="1">
    <source>
        <dbReference type="SAM" id="SignalP"/>
    </source>
</evidence>
<gene>
    <name evidence="2" type="ORF">GGQ61_003388</name>
</gene>
<evidence type="ECO:0000313" key="2">
    <source>
        <dbReference type="EMBL" id="MBB3892652.1"/>
    </source>
</evidence>
<dbReference type="PROSITE" id="PS51257">
    <property type="entry name" value="PROKAR_LIPOPROTEIN"/>
    <property type="match status" value="1"/>
</dbReference>
<feature type="signal peptide" evidence="1">
    <location>
        <begin position="1"/>
        <end position="19"/>
    </location>
</feature>
<evidence type="ECO:0008006" key="4">
    <source>
        <dbReference type="Google" id="ProtNLM"/>
    </source>
</evidence>
<proteinExistence type="predicted"/>
<sequence>MRVLILALATLILSACATAQRYDAAADVHALLVSIRDNDQAAFEAHVDRPALKRQIESRMMAETRKSGANDGLAALGALIAPTLADLAGEALIQPNVFRSVAAYYGYDAARPLPGAMVIGGQLKTVGDGQVCVPRKKDGPCLLTFTEQQGVWRLSGFEGDLSMLRTKAR</sequence>
<keyword evidence="3" id="KW-1185">Reference proteome</keyword>
<accession>A0A840A5M0</accession>
<dbReference type="Pfam" id="PF11159">
    <property type="entry name" value="DUF2939"/>
    <property type="match status" value="1"/>
</dbReference>
<comment type="caution">
    <text evidence="2">The sequence shown here is derived from an EMBL/GenBank/DDBJ whole genome shotgun (WGS) entry which is preliminary data.</text>
</comment>
<dbReference type="RefSeq" id="WP_183775322.1">
    <property type="nucleotide sequence ID" value="NZ_JACIDK010000005.1"/>
</dbReference>
<keyword evidence="1" id="KW-0732">Signal</keyword>
<reference evidence="2 3" key="1">
    <citation type="submission" date="2020-08" db="EMBL/GenBank/DDBJ databases">
        <title>Genomic Encyclopedia of Type Strains, Phase IV (KMG-IV): sequencing the most valuable type-strain genomes for metagenomic binning, comparative biology and taxonomic classification.</title>
        <authorList>
            <person name="Goeker M."/>
        </authorList>
    </citation>
    <scope>NUCLEOTIDE SEQUENCE [LARGE SCALE GENOMIC DNA]</scope>
    <source>
        <strain evidence="2 3">DSM 21793</strain>
    </source>
</reference>
<dbReference type="EMBL" id="JACIDK010000005">
    <property type="protein sequence ID" value="MBB3892652.1"/>
    <property type="molecule type" value="Genomic_DNA"/>
</dbReference>
<protein>
    <recommendedName>
        <fullName evidence="4">DUF2939 domain-containing protein</fullName>
    </recommendedName>
</protein>
<evidence type="ECO:0000313" key="3">
    <source>
        <dbReference type="Proteomes" id="UP000530564"/>
    </source>
</evidence>
<dbReference type="AlphaFoldDB" id="A0A840A5M0"/>